<evidence type="ECO:0000313" key="3">
    <source>
        <dbReference type="EMBL" id="KAJ1605868.1"/>
    </source>
</evidence>
<dbReference type="InterPro" id="IPR024156">
    <property type="entry name" value="Small_GTPase_ARF"/>
</dbReference>
<gene>
    <name evidence="3" type="ORF">OJ252_3351</name>
</gene>
<keyword evidence="4" id="KW-1185">Reference proteome</keyword>
<proteinExistence type="predicted"/>
<accession>A0ABQ8P5P3</accession>
<dbReference type="PANTHER" id="PTHR11711">
    <property type="entry name" value="ADP RIBOSYLATION FACTOR-RELATED"/>
    <property type="match status" value="1"/>
</dbReference>
<dbReference type="EMBL" id="JAPCXB010000159">
    <property type="protein sequence ID" value="KAJ1605868.1"/>
    <property type="molecule type" value="Genomic_DNA"/>
</dbReference>
<comment type="caution">
    <text evidence="3">The sequence shown here is derived from an EMBL/GenBank/DDBJ whole genome shotgun (WGS) entry which is preliminary data.</text>
</comment>
<keyword evidence="1" id="KW-0547">Nucleotide-binding</keyword>
<name>A0ABQ8P5P3_9CRYT</name>
<sequence length="256" mass="29094">MRGICSFAFNFFGKCNYRNFNVQITGPASSGRTTFLLRHLNGRYVDPAAVGCTDTAIVRKDNCVLNMFDNCSIGQLNQSHTCSPRANRENDKSEFNMRKRCKGGKEMQISNSNNLDSDSFDGVLFFIDSSDHGRIPLARKLLSQLIFEKANKRPPILIIATKQDVQGALTPSELAVELNIEDMINENKDQIWDYGIIGVSSYTGLGCDEALDWISEAIWQHQSFCYCIPFNRFCYNLHNFRVLLLNCLISNLYKRE</sequence>
<dbReference type="Pfam" id="PF00025">
    <property type="entry name" value="Arf"/>
    <property type="match status" value="1"/>
</dbReference>
<dbReference type="InterPro" id="IPR006689">
    <property type="entry name" value="Small_GTPase_ARF/SAR"/>
</dbReference>
<dbReference type="Proteomes" id="UP001071777">
    <property type="component" value="Unassembled WGS sequence"/>
</dbReference>
<keyword evidence="2" id="KW-0342">GTP-binding</keyword>
<dbReference type="PROSITE" id="PS51417">
    <property type="entry name" value="ARF"/>
    <property type="match status" value="1"/>
</dbReference>
<organism evidence="3 4">
    <name type="scientific">Cryptosporidium canis</name>
    <dbReference type="NCBI Taxonomy" id="195482"/>
    <lineage>
        <taxon>Eukaryota</taxon>
        <taxon>Sar</taxon>
        <taxon>Alveolata</taxon>
        <taxon>Apicomplexa</taxon>
        <taxon>Conoidasida</taxon>
        <taxon>Coccidia</taxon>
        <taxon>Eucoccidiorida</taxon>
        <taxon>Eimeriorina</taxon>
        <taxon>Cryptosporidiidae</taxon>
        <taxon>Cryptosporidium</taxon>
    </lineage>
</organism>
<evidence type="ECO:0000256" key="2">
    <source>
        <dbReference type="ARBA" id="ARBA00023134"/>
    </source>
</evidence>
<protein>
    <submittedName>
        <fullName evidence="3">Arl1p/ARF-like GTPase</fullName>
    </submittedName>
</protein>
<evidence type="ECO:0000313" key="4">
    <source>
        <dbReference type="Proteomes" id="UP001071777"/>
    </source>
</evidence>
<evidence type="ECO:0000256" key="1">
    <source>
        <dbReference type="ARBA" id="ARBA00022741"/>
    </source>
</evidence>
<dbReference type="SUPFAM" id="SSF52540">
    <property type="entry name" value="P-loop containing nucleoside triphosphate hydrolases"/>
    <property type="match status" value="1"/>
</dbReference>
<dbReference type="Gene3D" id="3.40.50.300">
    <property type="entry name" value="P-loop containing nucleotide triphosphate hydrolases"/>
    <property type="match status" value="1"/>
</dbReference>
<reference evidence="3" key="1">
    <citation type="submission" date="2022-10" db="EMBL/GenBank/DDBJ databases">
        <title>Adaptive evolution leads to modifications in subtelomeric GC content in a zoonotic Cryptosporidium species.</title>
        <authorList>
            <person name="Li J."/>
            <person name="Feng Y."/>
            <person name="Xiao L."/>
        </authorList>
    </citation>
    <scope>NUCLEOTIDE SEQUENCE</scope>
    <source>
        <strain evidence="3">25894</strain>
    </source>
</reference>
<dbReference type="InterPro" id="IPR027417">
    <property type="entry name" value="P-loop_NTPase"/>
</dbReference>